<name>A0ABY9YT42_9GAMM</name>
<gene>
    <name evidence="2" type="ORF">PDM29_03415</name>
</gene>
<organism evidence="2 3">
    <name type="scientific">Stenotrophomonas oahuensis</name>
    <dbReference type="NCBI Taxonomy" id="3003271"/>
    <lineage>
        <taxon>Bacteria</taxon>
        <taxon>Pseudomonadati</taxon>
        <taxon>Pseudomonadota</taxon>
        <taxon>Gammaproteobacteria</taxon>
        <taxon>Lysobacterales</taxon>
        <taxon>Lysobacteraceae</taxon>
        <taxon>Stenotrophomonas</taxon>
    </lineage>
</organism>
<feature type="signal peptide" evidence="1">
    <location>
        <begin position="1"/>
        <end position="27"/>
    </location>
</feature>
<evidence type="ECO:0000313" key="3">
    <source>
        <dbReference type="Proteomes" id="UP001302072"/>
    </source>
</evidence>
<evidence type="ECO:0000256" key="1">
    <source>
        <dbReference type="SAM" id="SignalP"/>
    </source>
</evidence>
<keyword evidence="1" id="KW-0732">Signal</keyword>
<accession>A0ABY9YT42</accession>
<proteinExistence type="predicted"/>
<protein>
    <submittedName>
        <fullName evidence="2">Uncharacterized protein</fullName>
    </submittedName>
</protein>
<sequence>MTRFHHPLLAVAAGLLLSPLLAGHATAAEGHSGPAFVDLVDYPTYYAQGAAFHDLRRRLRAGFDDVCMDTICEGEFTDYQALKMRCAVETASGMVTECRWAFAASELEVDPTNGRVGGQQPRWLCALPIPAGTTVPAFFAALAGPRAIFQQLPGASQSVFESVSECLGGTGDRSRAAE</sequence>
<dbReference type="EMBL" id="CP115541">
    <property type="protein sequence ID" value="WNH53339.1"/>
    <property type="molecule type" value="Genomic_DNA"/>
</dbReference>
<evidence type="ECO:0000313" key="2">
    <source>
        <dbReference type="EMBL" id="WNH53339.1"/>
    </source>
</evidence>
<dbReference type="RefSeq" id="WP_311192491.1">
    <property type="nucleotide sequence ID" value="NZ_CP115541.1"/>
</dbReference>
<feature type="chain" id="PRO_5046841906" evidence="1">
    <location>
        <begin position="28"/>
        <end position="178"/>
    </location>
</feature>
<dbReference type="Proteomes" id="UP001302072">
    <property type="component" value="Chromosome"/>
</dbReference>
<keyword evidence="3" id="KW-1185">Reference proteome</keyword>
<reference evidence="2 3" key="1">
    <citation type="submission" date="2022-12" db="EMBL/GenBank/DDBJ databases">
        <title>Two new species, Stenotrophomonas aracearum and Stenotrophomonas oahuensis, isolated from Anthurium (Araceae family) in Hawaii.</title>
        <authorList>
            <person name="Chunag S.C."/>
            <person name="Dobhal S."/>
            <person name="Alvarez A."/>
            <person name="Arif M."/>
        </authorList>
    </citation>
    <scope>NUCLEOTIDE SEQUENCE [LARGE SCALE GENOMIC DNA]</scope>
    <source>
        <strain evidence="2 3">A5586</strain>
    </source>
</reference>